<dbReference type="InterPro" id="IPR011008">
    <property type="entry name" value="Dimeric_a/b-barrel"/>
</dbReference>
<dbReference type="Gene3D" id="3.30.70.100">
    <property type="match status" value="1"/>
</dbReference>
<dbReference type="PIRSF" id="PIRSF007028">
    <property type="entry name" value="UCP007028"/>
    <property type="match status" value="1"/>
</dbReference>
<dbReference type="InterPro" id="IPR009874">
    <property type="entry name" value="DUF1428"/>
</dbReference>
<dbReference type="OrthoDB" id="9792392at2"/>
<dbReference type="KEGG" id="cmag:CBW24_04900"/>
<organism evidence="1 2">
    <name type="scientific">Pacificitalea manganoxidans</name>
    <dbReference type="NCBI Taxonomy" id="1411902"/>
    <lineage>
        <taxon>Bacteria</taxon>
        <taxon>Pseudomonadati</taxon>
        <taxon>Pseudomonadota</taxon>
        <taxon>Alphaproteobacteria</taxon>
        <taxon>Rhodobacterales</taxon>
        <taxon>Paracoccaceae</taxon>
        <taxon>Pacificitalea</taxon>
    </lineage>
</organism>
<dbReference type="Pfam" id="PF07237">
    <property type="entry name" value="DUF1428"/>
    <property type="match status" value="1"/>
</dbReference>
<sequence>MSYISGFVAAVPHDNKQSYIDFARKSWSAFQRYGALRMVESWEDDVPDGKLTSFPMAVQRAEGEAIVFSWIEWPDKASSDACMAAMETDPVFADMSPDAMPFDGKRMIYGSFVPVLDSAKD</sequence>
<evidence type="ECO:0000313" key="1">
    <source>
        <dbReference type="EMBL" id="ATI41403.1"/>
    </source>
</evidence>
<evidence type="ECO:0000313" key="2">
    <source>
        <dbReference type="Proteomes" id="UP000219050"/>
    </source>
</evidence>
<dbReference type="Proteomes" id="UP000219050">
    <property type="component" value="Chromosome"/>
</dbReference>
<keyword evidence="2" id="KW-1185">Reference proteome</keyword>
<protein>
    <submittedName>
        <fullName evidence="1">RNA signal recognition particle</fullName>
    </submittedName>
</protein>
<gene>
    <name evidence="1" type="ORF">CBW24_04900</name>
</gene>
<dbReference type="SUPFAM" id="SSF54909">
    <property type="entry name" value="Dimeric alpha+beta barrel"/>
    <property type="match status" value="1"/>
</dbReference>
<dbReference type="AlphaFoldDB" id="A0A291LXE4"/>
<dbReference type="EMBL" id="CP021404">
    <property type="protein sequence ID" value="ATI41403.1"/>
    <property type="molecule type" value="Genomic_DNA"/>
</dbReference>
<dbReference type="RefSeq" id="WP_097372856.1">
    <property type="nucleotide sequence ID" value="NZ_CP021404.1"/>
</dbReference>
<proteinExistence type="predicted"/>
<accession>A0A291LXE4</accession>
<name>A0A291LXE4_9RHOB</name>
<reference evidence="1 2" key="1">
    <citation type="submission" date="2017-05" db="EMBL/GenBank/DDBJ databases">
        <title>Comparative genomic and metabolic analysis of manganese-oxidizing mechanisms in Celeribater manganoxidans DY25T: its adaption to the environment of polymetallic nodule.</title>
        <authorList>
            <person name="Wang X."/>
        </authorList>
    </citation>
    <scope>NUCLEOTIDE SEQUENCE [LARGE SCALE GENOMIC DNA]</scope>
    <source>
        <strain evidence="1 2">DY25</strain>
    </source>
</reference>